<evidence type="ECO:0000313" key="2">
    <source>
        <dbReference type="EMBL" id="QEL19121.1"/>
    </source>
</evidence>
<name>A0A5C1AIY6_9BACT</name>
<protein>
    <recommendedName>
        <fullName evidence="4">SH3 domain-containing protein</fullName>
    </recommendedName>
</protein>
<dbReference type="RefSeq" id="WP_149113556.1">
    <property type="nucleotide sequence ID" value="NZ_CP042425.1"/>
</dbReference>
<dbReference type="Gene3D" id="2.30.30.40">
    <property type="entry name" value="SH3 Domains"/>
    <property type="match status" value="1"/>
</dbReference>
<feature type="transmembrane region" description="Helical" evidence="1">
    <location>
        <begin position="160"/>
        <end position="178"/>
    </location>
</feature>
<dbReference type="AlphaFoldDB" id="A0A5C1AIY6"/>
<sequence length="248" mass="26665">MIAALLLLSFATAGNVTTPEQDFEQGVSLRENARAARESFARAARGFDRAWGESPSPGLAVARGRSHFLAGNLPQSLAALHAGLALAPYDAELQADLRAVRGTIRYPEPADPNLRVRPDEWGGLRSRVSPWDAYFVGITFGIVAVVGSIFFFTTRPRWSGVVAIVGWVGVVASAALAWKIGNTEVRPVAIVTTDTVLRRGNGTSFQPRTPEPLPRGTELWEVGSRGGWLQVELPGGAIGWVPEQTVLK</sequence>
<gene>
    <name evidence="2" type="ORF">PX52LOC_06178</name>
</gene>
<dbReference type="EMBL" id="CP042425">
    <property type="protein sequence ID" value="QEL19121.1"/>
    <property type="molecule type" value="Genomic_DNA"/>
</dbReference>
<keyword evidence="3" id="KW-1185">Reference proteome</keyword>
<accession>A0A5C1AIY6</accession>
<evidence type="ECO:0000313" key="3">
    <source>
        <dbReference type="Proteomes" id="UP000324974"/>
    </source>
</evidence>
<proteinExistence type="predicted"/>
<keyword evidence="1" id="KW-1133">Transmembrane helix</keyword>
<dbReference type="OrthoDB" id="9776208at2"/>
<dbReference type="Proteomes" id="UP000324974">
    <property type="component" value="Chromosome"/>
</dbReference>
<reference evidence="3" key="1">
    <citation type="submission" date="2019-08" db="EMBL/GenBank/DDBJ databases">
        <title>Limnoglobus roseus gen. nov., sp. nov., a novel freshwater planctomycete with a giant genome from the family Gemmataceae.</title>
        <authorList>
            <person name="Kulichevskaya I.S."/>
            <person name="Naumoff D.G."/>
            <person name="Miroshnikov K."/>
            <person name="Ivanova A."/>
            <person name="Philippov D.A."/>
            <person name="Hakobyan A."/>
            <person name="Rijpstra I.C."/>
            <person name="Sinninghe Damste J.S."/>
            <person name="Liesack W."/>
            <person name="Dedysh S.N."/>
        </authorList>
    </citation>
    <scope>NUCLEOTIDE SEQUENCE [LARGE SCALE GENOMIC DNA]</scope>
    <source>
        <strain evidence="3">PX52</strain>
    </source>
</reference>
<evidence type="ECO:0008006" key="4">
    <source>
        <dbReference type="Google" id="ProtNLM"/>
    </source>
</evidence>
<evidence type="ECO:0000256" key="1">
    <source>
        <dbReference type="SAM" id="Phobius"/>
    </source>
</evidence>
<feature type="transmembrane region" description="Helical" evidence="1">
    <location>
        <begin position="133"/>
        <end position="153"/>
    </location>
</feature>
<organism evidence="2 3">
    <name type="scientific">Limnoglobus roseus</name>
    <dbReference type="NCBI Taxonomy" id="2598579"/>
    <lineage>
        <taxon>Bacteria</taxon>
        <taxon>Pseudomonadati</taxon>
        <taxon>Planctomycetota</taxon>
        <taxon>Planctomycetia</taxon>
        <taxon>Gemmatales</taxon>
        <taxon>Gemmataceae</taxon>
        <taxon>Limnoglobus</taxon>
    </lineage>
</organism>
<keyword evidence="1" id="KW-0812">Transmembrane</keyword>
<dbReference type="KEGG" id="lrs:PX52LOC_06178"/>
<keyword evidence="1" id="KW-0472">Membrane</keyword>